<comment type="caution">
    <text evidence="5">The sequence shown here is derived from an EMBL/GenBank/DDBJ whole genome shotgun (WGS) entry which is preliminary data.</text>
</comment>
<keyword evidence="3" id="KW-0479">Metal-binding</keyword>
<dbReference type="PANTHER" id="PTHR11014">
    <property type="entry name" value="PEPTIDASE M20 FAMILY MEMBER"/>
    <property type="match status" value="1"/>
</dbReference>
<dbReference type="Pfam" id="PF07687">
    <property type="entry name" value="M20_dimer"/>
    <property type="match status" value="1"/>
</dbReference>
<feature type="binding site" evidence="3">
    <location>
        <position position="161"/>
    </location>
    <ligand>
        <name>Mn(2+)</name>
        <dbReference type="ChEBI" id="CHEBI:29035"/>
        <label>2</label>
    </ligand>
</feature>
<comment type="similarity">
    <text evidence="1">Belongs to the peptidase M20 family.</text>
</comment>
<dbReference type="GO" id="GO:0046872">
    <property type="term" value="F:metal ion binding"/>
    <property type="evidence" value="ECO:0007669"/>
    <property type="project" value="UniProtKB-KW"/>
</dbReference>
<dbReference type="PANTHER" id="PTHR11014:SF63">
    <property type="entry name" value="METALLOPEPTIDASE, PUTATIVE (AFU_ORTHOLOGUE AFUA_6G09600)-RELATED"/>
    <property type="match status" value="1"/>
</dbReference>
<dbReference type="Pfam" id="PF01546">
    <property type="entry name" value="Peptidase_M20"/>
    <property type="match status" value="1"/>
</dbReference>
<dbReference type="AlphaFoldDB" id="A0A4R2S0Q6"/>
<keyword evidence="2 5" id="KW-0378">Hydrolase</keyword>
<evidence type="ECO:0000256" key="3">
    <source>
        <dbReference type="PIRSR" id="PIRSR005962-1"/>
    </source>
</evidence>
<feature type="binding site" evidence="3">
    <location>
        <position position="100"/>
    </location>
    <ligand>
        <name>Mn(2+)</name>
        <dbReference type="ChEBI" id="CHEBI:29035"/>
        <label>2</label>
    </ligand>
</feature>
<reference evidence="5 6" key="1">
    <citation type="submission" date="2019-03" db="EMBL/GenBank/DDBJ databases">
        <title>Genomic Encyclopedia of Type Strains, Phase IV (KMG-IV): sequencing the most valuable type-strain genomes for metagenomic binning, comparative biology and taxonomic classification.</title>
        <authorList>
            <person name="Goeker M."/>
        </authorList>
    </citation>
    <scope>NUCLEOTIDE SEQUENCE [LARGE SCALE GENOMIC DNA]</scope>
    <source>
        <strain evidence="5 6">DSM 46831</strain>
    </source>
</reference>
<organism evidence="5 6">
    <name type="scientific">Baia soyae</name>
    <dbReference type="NCBI Taxonomy" id="1544746"/>
    <lineage>
        <taxon>Bacteria</taxon>
        <taxon>Bacillati</taxon>
        <taxon>Bacillota</taxon>
        <taxon>Bacilli</taxon>
        <taxon>Bacillales</taxon>
        <taxon>Thermoactinomycetaceae</taxon>
        <taxon>Baia</taxon>
    </lineage>
</organism>
<gene>
    <name evidence="5" type="ORF">EDD57_13623</name>
</gene>
<evidence type="ECO:0000259" key="4">
    <source>
        <dbReference type="Pfam" id="PF07687"/>
    </source>
</evidence>
<keyword evidence="3" id="KW-0464">Manganese</keyword>
<name>A0A4R2S0Q6_9BACL</name>
<evidence type="ECO:0000313" key="5">
    <source>
        <dbReference type="EMBL" id="TCP64915.1"/>
    </source>
</evidence>
<feature type="binding site" evidence="3">
    <location>
        <position position="359"/>
    </location>
    <ligand>
        <name>Mn(2+)</name>
        <dbReference type="ChEBI" id="CHEBI:29035"/>
        <label>2</label>
    </ligand>
</feature>
<proteinExistence type="inferred from homology"/>
<keyword evidence="6" id="KW-1185">Reference proteome</keyword>
<evidence type="ECO:0000313" key="6">
    <source>
        <dbReference type="Proteomes" id="UP000294746"/>
    </source>
</evidence>
<dbReference type="Proteomes" id="UP000294746">
    <property type="component" value="Unassembled WGS sequence"/>
</dbReference>
<accession>A0A4R2S0Q6</accession>
<dbReference type="NCBIfam" id="TIGR01891">
    <property type="entry name" value="amidohydrolases"/>
    <property type="match status" value="1"/>
</dbReference>
<feature type="binding site" evidence="3">
    <location>
        <position position="136"/>
    </location>
    <ligand>
        <name>Mn(2+)</name>
        <dbReference type="ChEBI" id="CHEBI:29035"/>
        <label>2</label>
    </ligand>
</feature>
<feature type="domain" description="Peptidase M20 dimerisation" evidence="4">
    <location>
        <begin position="184"/>
        <end position="275"/>
    </location>
</feature>
<dbReference type="InterPro" id="IPR017439">
    <property type="entry name" value="Amidohydrolase"/>
</dbReference>
<dbReference type="Gene3D" id="3.30.70.360">
    <property type="match status" value="1"/>
</dbReference>
<dbReference type="SUPFAM" id="SSF55031">
    <property type="entry name" value="Bacterial exopeptidase dimerisation domain"/>
    <property type="match status" value="1"/>
</dbReference>
<dbReference type="InterPro" id="IPR011650">
    <property type="entry name" value="Peptidase_M20_dimer"/>
</dbReference>
<protein>
    <submittedName>
        <fullName evidence="5">Amidohydrolase</fullName>
    </submittedName>
</protein>
<dbReference type="Gene3D" id="3.40.630.10">
    <property type="entry name" value="Zn peptidases"/>
    <property type="match status" value="1"/>
</dbReference>
<evidence type="ECO:0000256" key="1">
    <source>
        <dbReference type="ARBA" id="ARBA00006153"/>
    </source>
</evidence>
<evidence type="ECO:0000256" key="2">
    <source>
        <dbReference type="ARBA" id="ARBA00022801"/>
    </source>
</evidence>
<dbReference type="PIRSF" id="PIRSF005962">
    <property type="entry name" value="Pept_M20D_amidohydro"/>
    <property type="match status" value="1"/>
</dbReference>
<comment type="cofactor">
    <cofactor evidence="3">
        <name>Mn(2+)</name>
        <dbReference type="ChEBI" id="CHEBI:29035"/>
    </cofactor>
    <text evidence="3">The Mn(2+) ion enhances activity.</text>
</comment>
<dbReference type="EMBL" id="SLXV01000036">
    <property type="protein sequence ID" value="TCP64915.1"/>
    <property type="molecule type" value="Genomic_DNA"/>
</dbReference>
<dbReference type="InterPro" id="IPR002933">
    <property type="entry name" value="Peptidase_M20"/>
</dbReference>
<dbReference type="OrthoDB" id="9776731at2"/>
<dbReference type="SUPFAM" id="SSF53187">
    <property type="entry name" value="Zn-dependent exopeptidases"/>
    <property type="match status" value="1"/>
</dbReference>
<dbReference type="RefSeq" id="WP_131849475.1">
    <property type="nucleotide sequence ID" value="NZ_SLXV01000036.1"/>
</dbReference>
<sequence>MKQMIEKVYPKIVGIRRHLHQHPELSYQEEQTAALVAHHLEELGLEVKMRVGGLHGVTGLLRGVKSGPTVALRADMDALPIEDAKDSVYRSTVPGVMHACGHDGHTATLLGVAEILSEMRDEIEGQVLFIFQPAEEVPPGGAVAMVQEGVVDGVDGIFGLHLWATSSTGTIATRSGELMAAADNFTIEIQGKGGHAGIPHECVDPIVIASHLVIQLQSIVSRQIDPQKAAVISVCKIEAGDSHNVIPNTCRILGTVRTFDVAIRDSIVERMDHMCQGIGKSFGAECKLTYEHGYPAVINHPEPTELVRSVAVDVVGEQGVIEMEPIAPGEDFSYFLQKVPGAFCFVGCGNPEQYLGSHHHPHFDIDEESMKIGMELLATVALRFLQKEARNGAELAQCME</sequence>
<feature type="binding site" evidence="3">
    <location>
        <position position="102"/>
    </location>
    <ligand>
        <name>Mn(2+)</name>
        <dbReference type="ChEBI" id="CHEBI:29035"/>
        <label>2</label>
    </ligand>
</feature>
<dbReference type="FunFam" id="3.30.70.360:FF:000014">
    <property type="entry name" value="N-acyl-L-amino acid amidohydrolase"/>
    <property type="match status" value="1"/>
</dbReference>
<dbReference type="GO" id="GO:0016787">
    <property type="term" value="F:hydrolase activity"/>
    <property type="evidence" value="ECO:0007669"/>
    <property type="project" value="UniProtKB-KW"/>
</dbReference>
<dbReference type="InterPro" id="IPR036264">
    <property type="entry name" value="Bact_exopeptidase_dim_dom"/>
</dbReference>